<comment type="caution">
    <text evidence="2">The sequence shown here is derived from an EMBL/GenBank/DDBJ whole genome shotgun (WGS) entry which is preliminary data.</text>
</comment>
<keyword evidence="1" id="KW-0732">Signal</keyword>
<dbReference type="EMBL" id="JAGJCF010000017">
    <property type="protein sequence ID" value="MBP0617540.1"/>
    <property type="molecule type" value="Genomic_DNA"/>
</dbReference>
<gene>
    <name evidence="2" type="ORF">J6595_18285</name>
</gene>
<dbReference type="Proteomes" id="UP000678276">
    <property type="component" value="Unassembled WGS sequence"/>
</dbReference>
<dbReference type="RefSeq" id="WP_209596434.1">
    <property type="nucleotide sequence ID" value="NZ_JAGJCF010000017.1"/>
</dbReference>
<evidence type="ECO:0000313" key="2">
    <source>
        <dbReference type="EMBL" id="MBP0617540.1"/>
    </source>
</evidence>
<evidence type="ECO:0000313" key="3">
    <source>
        <dbReference type="Proteomes" id="UP000678276"/>
    </source>
</evidence>
<evidence type="ECO:0000256" key="1">
    <source>
        <dbReference type="SAM" id="SignalP"/>
    </source>
</evidence>
<sequence length="111" mass="12007">MFQKLAKTLCVVAALGAAGAAAPTSASARDFGATISIGNGGIELVRHRGHYRPNYGCSPRRALNKARHFGIRHARIRGVSRRAIVVAGRKRHHRAVVRFARVPGCPVIAYR</sequence>
<feature type="chain" id="PRO_5045443256" description="Antifreeze protein" evidence="1">
    <location>
        <begin position="29"/>
        <end position="111"/>
    </location>
</feature>
<evidence type="ECO:0008006" key="4">
    <source>
        <dbReference type="Google" id="ProtNLM"/>
    </source>
</evidence>
<feature type="signal peptide" evidence="1">
    <location>
        <begin position="1"/>
        <end position="28"/>
    </location>
</feature>
<keyword evidence="3" id="KW-1185">Reference proteome</keyword>
<protein>
    <recommendedName>
        <fullName evidence="4">Antifreeze protein</fullName>
    </recommendedName>
</protein>
<accession>A0ABS4BN11</accession>
<name>A0ABS4BN11_9HYPH</name>
<proteinExistence type="predicted"/>
<reference evidence="2 3" key="1">
    <citation type="submission" date="2021-04" db="EMBL/GenBank/DDBJ databases">
        <title>Whole genome sequence of Jiella sp. KSK16Y-1.</title>
        <authorList>
            <person name="Tuo L."/>
        </authorList>
    </citation>
    <scope>NUCLEOTIDE SEQUENCE [LARGE SCALE GENOMIC DNA]</scope>
    <source>
        <strain evidence="2 3">KSK16Y-1</strain>
    </source>
</reference>
<organism evidence="2 3">
    <name type="scientific">Jiella mangrovi</name>
    <dbReference type="NCBI Taxonomy" id="2821407"/>
    <lineage>
        <taxon>Bacteria</taxon>
        <taxon>Pseudomonadati</taxon>
        <taxon>Pseudomonadota</taxon>
        <taxon>Alphaproteobacteria</taxon>
        <taxon>Hyphomicrobiales</taxon>
        <taxon>Aurantimonadaceae</taxon>
        <taxon>Jiella</taxon>
    </lineage>
</organism>